<evidence type="ECO:0000313" key="6">
    <source>
        <dbReference type="Proteomes" id="UP000035086"/>
    </source>
</evidence>
<keyword evidence="1" id="KW-0328">Glycosyltransferase</keyword>
<keyword evidence="6" id="KW-1185">Reference proteome</keyword>
<dbReference type="Proteomes" id="UP000035086">
    <property type="component" value="Chromosome"/>
</dbReference>
<reference evidence="4" key="2">
    <citation type="submission" date="2016-11" db="EMBL/GenBank/DDBJ databases">
        <title>Complete Genome Sequencing of Pandoraea pulmonicola DSM 16583.</title>
        <authorList>
            <person name="Chan K.-G."/>
        </authorList>
    </citation>
    <scope>NUCLEOTIDE SEQUENCE</scope>
    <source>
        <strain evidence="4">DSM 16583</strain>
    </source>
</reference>
<evidence type="ECO:0000313" key="7">
    <source>
        <dbReference type="Proteomes" id="UP000254589"/>
    </source>
</evidence>
<dbReference type="GO" id="GO:0009244">
    <property type="term" value="P:lipopolysaccharide core region biosynthetic process"/>
    <property type="evidence" value="ECO:0007669"/>
    <property type="project" value="TreeGrafter"/>
</dbReference>
<dbReference type="GO" id="GO:0008713">
    <property type="term" value="F:ADP-heptose-lipopolysaccharide heptosyltransferase activity"/>
    <property type="evidence" value="ECO:0007669"/>
    <property type="project" value="TreeGrafter"/>
</dbReference>
<dbReference type="EMBL" id="UGSJ01000002">
    <property type="protein sequence ID" value="SUD95649.1"/>
    <property type="molecule type" value="Genomic_DNA"/>
</dbReference>
<feature type="region of interest" description="Disordered" evidence="3">
    <location>
        <begin position="355"/>
        <end position="380"/>
    </location>
</feature>
<name>A0AAJ5D3S9_PANPU</name>
<protein>
    <submittedName>
        <fullName evidence="4">Glycosyl transferase</fullName>
    </submittedName>
    <submittedName>
        <fullName evidence="5">Lipopolysaccharide core heptosyltransferase rfaQ</fullName>
        <ecNumber evidence="5">2.-.-.-</ecNumber>
    </submittedName>
</protein>
<organism evidence="5 7">
    <name type="scientific">Pandoraea pulmonicola</name>
    <dbReference type="NCBI Taxonomy" id="93221"/>
    <lineage>
        <taxon>Bacteria</taxon>
        <taxon>Pseudomonadati</taxon>
        <taxon>Pseudomonadota</taxon>
        <taxon>Betaproteobacteria</taxon>
        <taxon>Burkholderiales</taxon>
        <taxon>Burkholderiaceae</taxon>
        <taxon>Pandoraea</taxon>
    </lineage>
</organism>
<reference evidence="6" key="1">
    <citation type="submission" date="2014-12" db="EMBL/GenBank/DDBJ databases">
        <title>Complete Genome Sequencing of Pandoraea pulmonicola DSM 16583.</title>
        <authorList>
            <person name="Chan K.-G."/>
        </authorList>
    </citation>
    <scope>NUCLEOTIDE SEQUENCE [LARGE SCALE GENOMIC DNA]</scope>
    <source>
        <strain evidence="6">DSM 16583</strain>
    </source>
</reference>
<dbReference type="CDD" id="cd03789">
    <property type="entry name" value="GT9_LPS_heptosyltransferase"/>
    <property type="match status" value="1"/>
</dbReference>
<evidence type="ECO:0000256" key="3">
    <source>
        <dbReference type="SAM" id="MobiDB-lite"/>
    </source>
</evidence>
<evidence type="ECO:0000256" key="1">
    <source>
        <dbReference type="ARBA" id="ARBA00022676"/>
    </source>
</evidence>
<dbReference type="EC" id="2.-.-.-" evidence="5"/>
<evidence type="ECO:0000313" key="4">
    <source>
        <dbReference type="EMBL" id="APD13495.1"/>
    </source>
</evidence>
<dbReference type="EMBL" id="CP010310">
    <property type="protein sequence ID" value="APD13495.1"/>
    <property type="molecule type" value="Genomic_DNA"/>
</dbReference>
<dbReference type="Gene3D" id="3.40.50.2000">
    <property type="entry name" value="Glycogen Phosphorylase B"/>
    <property type="match status" value="2"/>
</dbReference>
<reference evidence="5 7" key="3">
    <citation type="submission" date="2018-06" db="EMBL/GenBank/DDBJ databases">
        <authorList>
            <consortium name="Pathogen Informatics"/>
            <person name="Doyle S."/>
        </authorList>
    </citation>
    <scope>NUCLEOTIDE SEQUENCE [LARGE SCALE GENOMIC DNA]</scope>
    <source>
        <strain evidence="5 7">NCTC13159</strain>
    </source>
</reference>
<accession>A0AAJ5D3S9</accession>
<sequence length="402" mass="43307">MNGWRAARRILCVRLDNMGDVLMTTPAMRALKQSGCDRHLTLLTSSSAAKLAPFLNMIDDVWAYDAPWVKHPVTSTPEPDLAMIERLREARFDAAAIFTVYSQSPLPAALMCRLAGIPLRLAHCRENPYALLTDRIAETEPHSGTRHEVVRQLALVQSVGAVTSDDRLGFEVRRQDRRAVAELLAAARRHHSAGRWLVIHPGATASSRRWPAERFGEAGAQLACDFDGVAVTGSHDEQALVAAICARIGRKAVPLAGALSLGKLAALIERADLLVANNTGPVHIAAALGTPVVDLYALTNPQHRPWQVPNRVLNVDVPCRNCYRSVCDQPGHPCLTGVSPDAVVAAARLLLSRTSRTSRTEPSVHGEAPRTALLRPAHGGARDTLPAGAAVAAAHDILARSR</sequence>
<dbReference type="RefSeq" id="WP_052267267.1">
    <property type="nucleotide sequence ID" value="NZ_CP010310.2"/>
</dbReference>
<dbReference type="SUPFAM" id="SSF53756">
    <property type="entry name" value="UDP-Glycosyltransferase/glycogen phosphorylase"/>
    <property type="match status" value="1"/>
</dbReference>
<proteinExistence type="predicted"/>
<keyword evidence="2 5" id="KW-0808">Transferase</keyword>
<dbReference type="InterPro" id="IPR002201">
    <property type="entry name" value="Glyco_trans_9"/>
</dbReference>
<dbReference type="AlphaFoldDB" id="A0AAJ5D3S9"/>
<dbReference type="GO" id="GO:0005829">
    <property type="term" value="C:cytosol"/>
    <property type="evidence" value="ECO:0007669"/>
    <property type="project" value="TreeGrafter"/>
</dbReference>
<feature type="compositionally biased region" description="Basic and acidic residues" evidence="3">
    <location>
        <begin position="358"/>
        <end position="368"/>
    </location>
</feature>
<dbReference type="Proteomes" id="UP000254589">
    <property type="component" value="Unassembled WGS sequence"/>
</dbReference>
<dbReference type="Pfam" id="PF01075">
    <property type="entry name" value="Glyco_transf_9"/>
    <property type="match status" value="1"/>
</dbReference>
<dbReference type="InterPro" id="IPR051199">
    <property type="entry name" value="LPS_LOS_Heptosyltrfase"/>
</dbReference>
<gene>
    <name evidence="5" type="primary">rfaQ</name>
    <name evidence="5" type="ORF">NCTC13159_05121</name>
    <name evidence="4" type="ORF">RO07_21340</name>
</gene>
<dbReference type="PANTHER" id="PTHR30160">
    <property type="entry name" value="TETRAACYLDISACCHARIDE 4'-KINASE-RELATED"/>
    <property type="match status" value="1"/>
</dbReference>
<dbReference type="PANTHER" id="PTHR30160:SF1">
    <property type="entry name" value="LIPOPOLYSACCHARIDE 1,2-N-ACETYLGLUCOSAMINETRANSFERASE-RELATED"/>
    <property type="match status" value="1"/>
</dbReference>
<dbReference type="KEGG" id="ppul:RO07_21340"/>
<evidence type="ECO:0000313" key="5">
    <source>
        <dbReference type="EMBL" id="SUD95649.1"/>
    </source>
</evidence>
<evidence type="ECO:0000256" key="2">
    <source>
        <dbReference type="ARBA" id="ARBA00022679"/>
    </source>
</evidence>